<dbReference type="SUPFAM" id="SSF54909">
    <property type="entry name" value="Dimeric alpha+beta barrel"/>
    <property type="match status" value="1"/>
</dbReference>
<accession>A0A2H5EUH3</accession>
<name>A0A2H5EUH3_9RHOB</name>
<dbReference type="KEGG" id="pzh:CX676_01175"/>
<evidence type="ECO:0000313" key="2">
    <source>
        <dbReference type="Proteomes" id="UP000234530"/>
    </source>
</evidence>
<evidence type="ECO:0008006" key="3">
    <source>
        <dbReference type="Google" id="ProtNLM"/>
    </source>
</evidence>
<protein>
    <recommendedName>
        <fullName evidence="3">Monooxygenase</fullName>
    </recommendedName>
</protein>
<evidence type="ECO:0000313" key="1">
    <source>
        <dbReference type="EMBL" id="AUH62947.1"/>
    </source>
</evidence>
<organism evidence="1 2">
    <name type="scientific">Paracoccus zhejiangensis</name>
    <dbReference type="NCBI Taxonomy" id="1077935"/>
    <lineage>
        <taxon>Bacteria</taxon>
        <taxon>Pseudomonadati</taxon>
        <taxon>Pseudomonadota</taxon>
        <taxon>Alphaproteobacteria</taxon>
        <taxon>Rhodobacterales</taxon>
        <taxon>Paracoccaceae</taxon>
        <taxon>Paracoccus</taxon>
    </lineage>
</organism>
<dbReference type="Proteomes" id="UP000234530">
    <property type="component" value="Chromosome"/>
</dbReference>
<proteinExistence type="predicted"/>
<keyword evidence="2" id="KW-1185">Reference proteome</keyword>
<dbReference type="InterPro" id="IPR011008">
    <property type="entry name" value="Dimeric_a/b-barrel"/>
</dbReference>
<dbReference type="OrthoDB" id="7107824at2"/>
<sequence>MFARVTIYRLKPGSLAAATDLQNSVHSQIMALPGLRQFINVVNEDGQGYVISLSDSAAIANANNALIAEIWKAFAPHLEGPPTPGGYDVIANWSN</sequence>
<gene>
    <name evidence="1" type="ORF">CX676_01175</name>
</gene>
<dbReference type="AlphaFoldDB" id="A0A2H5EUH3"/>
<reference evidence="1 2" key="1">
    <citation type="journal article" date="2013" name="Antonie Van Leeuwenhoek">
        <title>Paracoccus zhejiangensis sp. nov., isolated from activated sludge in wastewater-treatment system.</title>
        <authorList>
            <person name="Wu Z.G."/>
            <person name="Zhang D.F."/>
            <person name="Liu Y.L."/>
            <person name="Wang F."/>
            <person name="Jiang X."/>
            <person name="Li C."/>
            <person name="Li S.P."/>
            <person name="Hong Q."/>
            <person name="Li W.J."/>
        </authorList>
    </citation>
    <scope>NUCLEOTIDE SEQUENCE [LARGE SCALE GENOMIC DNA]</scope>
    <source>
        <strain evidence="1 2">J6</strain>
    </source>
</reference>
<dbReference type="RefSeq" id="WP_101750989.1">
    <property type="nucleotide sequence ID" value="NZ_CP025430.1"/>
</dbReference>
<dbReference type="EMBL" id="CP025430">
    <property type="protein sequence ID" value="AUH62947.1"/>
    <property type="molecule type" value="Genomic_DNA"/>
</dbReference>